<evidence type="ECO:0000256" key="2">
    <source>
        <dbReference type="ARBA" id="ARBA00022475"/>
    </source>
</evidence>
<evidence type="ECO:0008006" key="9">
    <source>
        <dbReference type="Google" id="ProtNLM"/>
    </source>
</evidence>
<dbReference type="RefSeq" id="WP_124738947.1">
    <property type="nucleotide sequence ID" value="NZ_CP034086.1"/>
</dbReference>
<dbReference type="Proteomes" id="UP000273982">
    <property type="component" value="Chromosome"/>
</dbReference>
<evidence type="ECO:0000256" key="6">
    <source>
        <dbReference type="SAM" id="Phobius"/>
    </source>
</evidence>
<feature type="transmembrane region" description="Helical" evidence="6">
    <location>
        <begin position="28"/>
        <end position="49"/>
    </location>
</feature>
<evidence type="ECO:0000313" key="7">
    <source>
        <dbReference type="EMBL" id="AZG77235.1"/>
    </source>
</evidence>
<dbReference type="GO" id="GO:0005886">
    <property type="term" value="C:plasma membrane"/>
    <property type="evidence" value="ECO:0007669"/>
    <property type="project" value="UniProtKB-SubCell"/>
</dbReference>
<gene>
    <name evidence="7" type="ORF">EHO51_11070</name>
</gene>
<sequence length="235" mass="24156">MSRAKLAIASTANGAPSVQAFSDFGAKIAVAIIVASAVGLVASAGPGLGPRASHMATHIILMSALAPFLAVLWMRFASAPVLATGRALAVVTAAQLALLYAWHAPGAAAYTESHPTAHLLMHASLLAAALLFWLAILGDTGVARWRGVAALAITGKVACLLGVLLVFAPRVLDTSAASWGVTTETMLADQRLAGLLMLAACPASYVLSGVWIASRWLLALEDDRVQGRSDRPDGA</sequence>
<feature type="transmembrane region" description="Helical" evidence="6">
    <location>
        <begin position="116"/>
        <end position="136"/>
    </location>
</feature>
<dbReference type="EMBL" id="CP034086">
    <property type="protein sequence ID" value="AZG77235.1"/>
    <property type="molecule type" value="Genomic_DNA"/>
</dbReference>
<comment type="subcellular location">
    <subcellularLocation>
        <location evidence="1">Cell membrane</location>
        <topology evidence="1">Multi-pass membrane protein</topology>
    </subcellularLocation>
</comment>
<reference evidence="7 8" key="1">
    <citation type="submission" date="2018-11" db="EMBL/GenBank/DDBJ databases">
        <title>Genome squencing of methanotrophic bacteria isolated from alkaline groundwater in Korea.</title>
        <authorList>
            <person name="Nguyen L.N."/>
        </authorList>
    </citation>
    <scope>NUCLEOTIDE SEQUENCE [LARGE SCALE GENOMIC DNA]</scope>
    <source>
        <strain evidence="7 8">GW6</strain>
    </source>
</reference>
<feature type="transmembrane region" description="Helical" evidence="6">
    <location>
        <begin position="192"/>
        <end position="218"/>
    </location>
</feature>
<accession>A0A3G8M7G3</accession>
<organism evidence="7 8">
    <name type="scientific">Methylocystis rosea</name>
    <dbReference type="NCBI Taxonomy" id="173366"/>
    <lineage>
        <taxon>Bacteria</taxon>
        <taxon>Pseudomonadati</taxon>
        <taxon>Pseudomonadota</taxon>
        <taxon>Alphaproteobacteria</taxon>
        <taxon>Hyphomicrobiales</taxon>
        <taxon>Methylocystaceae</taxon>
        <taxon>Methylocystis</taxon>
    </lineage>
</organism>
<feature type="transmembrane region" description="Helical" evidence="6">
    <location>
        <begin position="148"/>
        <end position="172"/>
    </location>
</feature>
<evidence type="ECO:0000256" key="4">
    <source>
        <dbReference type="ARBA" id="ARBA00022989"/>
    </source>
</evidence>
<evidence type="ECO:0000256" key="1">
    <source>
        <dbReference type="ARBA" id="ARBA00004651"/>
    </source>
</evidence>
<dbReference type="KEGG" id="mros:EHO51_11070"/>
<keyword evidence="3 6" id="KW-0812">Transmembrane</keyword>
<feature type="transmembrane region" description="Helical" evidence="6">
    <location>
        <begin position="86"/>
        <end position="104"/>
    </location>
</feature>
<dbReference type="Pfam" id="PF09678">
    <property type="entry name" value="Caa3_CtaG"/>
    <property type="match status" value="1"/>
</dbReference>
<proteinExistence type="predicted"/>
<evidence type="ECO:0000256" key="5">
    <source>
        <dbReference type="ARBA" id="ARBA00023136"/>
    </source>
</evidence>
<keyword evidence="5 6" id="KW-0472">Membrane</keyword>
<name>A0A3G8M7G3_9HYPH</name>
<keyword evidence="2" id="KW-1003">Cell membrane</keyword>
<dbReference type="AlphaFoldDB" id="A0A3G8M7G3"/>
<evidence type="ECO:0000256" key="3">
    <source>
        <dbReference type="ARBA" id="ARBA00022692"/>
    </source>
</evidence>
<feature type="transmembrane region" description="Helical" evidence="6">
    <location>
        <begin position="55"/>
        <end position="74"/>
    </location>
</feature>
<evidence type="ECO:0000313" key="8">
    <source>
        <dbReference type="Proteomes" id="UP000273982"/>
    </source>
</evidence>
<keyword evidence="4 6" id="KW-1133">Transmembrane helix</keyword>
<dbReference type="InterPro" id="IPR019108">
    <property type="entry name" value="Caa3_assmbl_CtaG-rel"/>
</dbReference>
<protein>
    <recommendedName>
        <fullName evidence="9">Cytochrome c oxidase assembly protein</fullName>
    </recommendedName>
</protein>